<evidence type="ECO:0000313" key="7">
    <source>
        <dbReference type="Proteomes" id="UP000256869"/>
    </source>
</evidence>
<gene>
    <name evidence="6" type="ORF">DFP95_102290</name>
</gene>
<dbReference type="PROSITE" id="PS01124">
    <property type="entry name" value="HTH_ARAC_FAMILY_2"/>
    <property type="match status" value="1"/>
</dbReference>
<comment type="caution">
    <text evidence="6">The sequence shown here is derived from an EMBL/GenBank/DDBJ whole genome shotgun (WGS) entry which is preliminary data.</text>
</comment>
<evidence type="ECO:0000256" key="1">
    <source>
        <dbReference type="ARBA" id="ARBA00023015"/>
    </source>
</evidence>
<dbReference type="Pfam" id="PF02311">
    <property type="entry name" value="AraC_binding"/>
    <property type="match status" value="1"/>
</dbReference>
<dbReference type="EMBL" id="QRDY01000002">
    <property type="protein sequence ID" value="RED64869.1"/>
    <property type="molecule type" value="Genomic_DNA"/>
</dbReference>
<dbReference type="GO" id="GO:0043565">
    <property type="term" value="F:sequence-specific DNA binding"/>
    <property type="evidence" value="ECO:0007669"/>
    <property type="project" value="InterPro"/>
</dbReference>
<evidence type="ECO:0000256" key="4">
    <source>
        <dbReference type="SAM" id="MobiDB-lite"/>
    </source>
</evidence>
<proteinExistence type="predicted"/>
<dbReference type="Proteomes" id="UP000256869">
    <property type="component" value="Unassembled WGS sequence"/>
</dbReference>
<dbReference type="InterPro" id="IPR011051">
    <property type="entry name" value="RmlC_Cupin_sf"/>
</dbReference>
<dbReference type="OrthoDB" id="2582835at2"/>
<evidence type="ECO:0000256" key="3">
    <source>
        <dbReference type="ARBA" id="ARBA00023163"/>
    </source>
</evidence>
<evidence type="ECO:0000259" key="5">
    <source>
        <dbReference type="PROSITE" id="PS01124"/>
    </source>
</evidence>
<evidence type="ECO:0000313" key="6">
    <source>
        <dbReference type="EMBL" id="RED64869.1"/>
    </source>
</evidence>
<dbReference type="SMART" id="SM00342">
    <property type="entry name" value="HTH_ARAC"/>
    <property type="match status" value="1"/>
</dbReference>
<keyword evidence="7" id="KW-1185">Reference proteome</keyword>
<dbReference type="PROSITE" id="PS00041">
    <property type="entry name" value="HTH_ARAC_FAMILY_1"/>
    <property type="match status" value="1"/>
</dbReference>
<name>A0A3D9ITM7_9BACL</name>
<dbReference type="SUPFAM" id="SSF46689">
    <property type="entry name" value="Homeodomain-like"/>
    <property type="match status" value="1"/>
</dbReference>
<dbReference type="InterPro" id="IPR018062">
    <property type="entry name" value="HTH_AraC-typ_CS"/>
</dbReference>
<accession>A0A3D9ITM7</accession>
<dbReference type="PANTHER" id="PTHR43280:SF2">
    <property type="entry name" value="HTH-TYPE TRANSCRIPTIONAL REGULATOR EXSA"/>
    <property type="match status" value="1"/>
</dbReference>
<keyword evidence="3" id="KW-0804">Transcription</keyword>
<dbReference type="InterPro" id="IPR003313">
    <property type="entry name" value="AraC-bd"/>
</dbReference>
<reference evidence="6 7" key="1">
    <citation type="submission" date="2018-07" db="EMBL/GenBank/DDBJ databases">
        <title>Genomic Encyclopedia of Type Strains, Phase III (KMG-III): the genomes of soil and plant-associated and newly described type strains.</title>
        <authorList>
            <person name="Whitman W."/>
        </authorList>
    </citation>
    <scope>NUCLEOTIDE SEQUENCE [LARGE SCALE GENOMIC DNA]</scope>
    <source>
        <strain evidence="6 7">CECT 8236</strain>
    </source>
</reference>
<protein>
    <submittedName>
        <fullName evidence="6">AraC family L-rhamnose operon transcriptional activator RhaR</fullName>
    </submittedName>
</protein>
<dbReference type="Pfam" id="PF12833">
    <property type="entry name" value="HTH_18"/>
    <property type="match status" value="1"/>
</dbReference>
<dbReference type="GO" id="GO:0003700">
    <property type="term" value="F:DNA-binding transcription factor activity"/>
    <property type="evidence" value="ECO:0007669"/>
    <property type="project" value="InterPro"/>
</dbReference>
<dbReference type="PANTHER" id="PTHR43280">
    <property type="entry name" value="ARAC-FAMILY TRANSCRIPTIONAL REGULATOR"/>
    <property type="match status" value="1"/>
</dbReference>
<organism evidence="6 7">
    <name type="scientific">Cohnella lupini</name>
    <dbReference type="NCBI Taxonomy" id="1294267"/>
    <lineage>
        <taxon>Bacteria</taxon>
        <taxon>Bacillati</taxon>
        <taxon>Bacillota</taxon>
        <taxon>Bacilli</taxon>
        <taxon>Bacillales</taxon>
        <taxon>Paenibacillaceae</taxon>
        <taxon>Cohnella</taxon>
    </lineage>
</organism>
<dbReference type="AlphaFoldDB" id="A0A3D9ITM7"/>
<keyword evidence="1" id="KW-0805">Transcription regulation</keyword>
<dbReference type="SUPFAM" id="SSF51182">
    <property type="entry name" value="RmlC-like cupins"/>
    <property type="match status" value="1"/>
</dbReference>
<dbReference type="InterPro" id="IPR018060">
    <property type="entry name" value="HTH_AraC"/>
</dbReference>
<evidence type="ECO:0000256" key="2">
    <source>
        <dbReference type="ARBA" id="ARBA00023125"/>
    </source>
</evidence>
<feature type="region of interest" description="Disordered" evidence="4">
    <location>
        <begin position="292"/>
        <end position="312"/>
    </location>
</feature>
<feature type="domain" description="HTH araC/xylS-type" evidence="5">
    <location>
        <begin position="194"/>
        <end position="295"/>
    </location>
</feature>
<dbReference type="InterPro" id="IPR009057">
    <property type="entry name" value="Homeodomain-like_sf"/>
</dbReference>
<dbReference type="Gene3D" id="2.60.120.10">
    <property type="entry name" value="Jelly Rolls"/>
    <property type="match status" value="1"/>
</dbReference>
<keyword evidence="2" id="KW-0238">DNA-binding</keyword>
<sequence>MLMRKPDPVLEKGEKFFANGLALFVNRVRERFDLAEHAHDFIEICYVWAGSGFHYVGDRTIRVSQGDLFFLPVGVSHIFRPSSPNPKEPLIIGNCIFDETIFRFLTSTLPVEYGLYRFREINPETEQWLHTREKTGEFGRLFESLLMEFENKRTGYETMMCGLLLQLLIGMERALAPLPLPRPGAEASPYERMDSIYLYVRENLHGKLPISSVARQAGIGTRQLQRYLTEHSGLTFTALLQKERIDRSCELLADPSSASLSVADIAVRVGIQDLKRFHRLFKLATGTTPARYRQSHSLTGDSRRANRSATAE</sequence>
<dbReference type="InterPro" id="IPR014710">
    <property type="entry name" value="RmlC-like_jellyroll"/>
</dbReference>
<dbReference type="Gene3D" id="1.10.10.60">
    <property type="entry name" value="Homeodomain-like"/>
    <property type="match status" value="1"/>
</dbReference>